<proteinExistence type="predicted"/>
<dbReference type="Proteomes" id="UP000313359">
    <property type="component" value="Unassembled WGS sequence"/>
</dbReference>
<sequence length="503" mass="55713">MPSRTTGLNWDIFLVVLEHLPRQSDVAAMSRASKKLHAASIGYLLLPGVTISTGAQLASFTAFLSSDVATRAPKVRKLYFKLGVDESDLIADMDGEDKMIWFPKNIRLVGTVLRKTTQLEDLSIDSCEELLQCERGIFKAIIVLKNLRRLRVSSIGELTASVFDKVKSSLVEIDYDCYHGEMDSSEEPDDPTGTIDRHRSTLQRLSASYVQVQDTDCDFPHVRALALRRIFLYDAGVLRKVFPNLEYLELSPGVHGFDDYELVREASREDYVDGTWNALQHLCGSLEALYGLALTRGVKRVDVDDIDLTSECLARLHTLITDTSPSHLLMHVGYGDEADKVEGAKIGELLAIPEASCITHLVLDLCLSTLTGSPDHLMDGVVALLFPLSVSVFVLRLNKCVGSDEQASSAPAADDTRYNTEVYEAFQPPAYDALAHQLAVACPHLAHVSFDVMGHVPSWWAVARSNGDVALRQLELMVWRELVVSEGLWFNDRTMPVGLSAYI</sequence>
<name>A0A5C2SK59_9APHY</name>
<dbReference type="OrthoDB" id="2804729at2759"/>
<protein>
    <recommendedName>
        <fullName evidence="3">F-box domain-containing protein</fullName>
    </recommendedName>
</protein>
<organism evidence="1 2">
    <name type="scientific">Lentinus tigrinus ALCF2SS1-6</name>
    <dbReference type="NCBI Taxonomy" id="1328759"/>
    <lineage>
        <taxon>Eukaryota</taxon>
        <taxon>Fungi</taxon>
        <taxon>Dikarya</taxon>
        <taxon>Basidiomycota</taxon>
        <taxon>Agaricomycotina</taxon>
        <taxon>Agaricomycetes</taxon>
        <taxon>Polyporales</taxon>
        <taxon>Polyporaceae</taxon>
        <taxon>Lentinus</taxon>
    </lineage>
</organism>
<evidence type="ECO:0000313" key="1">
    <source>
        <dbReference type="EMBL" id="RPD63559.1"/>
    </source>
</evidence>
<evidence type="ECO:0008006" key="3">
    <source>
        <dbReference type="Google" id="ProtNLM"/>
    </source>
</evidence>
<accession>A0A5C2SK59</accession>
<dbReference type="EMBL" id="ML122256">
    <property type="protein sequence ID" value="RPD63559.1"/>
    <property type="molecule type" value="Genomic_DNA"/>
</dbReference>
<dbReference type="InterPro" id="IPR032675">
    <property type="entry name" value="LRR_dom_sf"/>
</dbReference>
<dbReference type="Gene3D" id="3.80.10.10">
    <property type="entry name" value="Ribonuclease Inhibitor"/>
    <property type="match status" value="1"/>
</dbReference>
<evidence type="ECO:0000313" key="2">
    <source>
        <dbReference type="Proteomes" id="UP000313359"/>
    </source>
</evidence>
<keyword evidence="2" id="KW-1185">Reference proteome</keyword>
<dbReference type="AlphaFoldDB" id="A0A5C2SK59"/>
<reference evidence="1" key="1">
    <citation type="journal article" date="2018" name="Genome Biol. Evol.">
        <title>Genomics and development of Lentinus tigrinus, a white-rot wood-decaying mushroom with dimorphic fruiting bodies.</title>
        <authorList>
            <person name="Wu B."/>
            <person name="Xu Z."/>
            <person name="Knudson A."/>
            <person name="Carlson A."/>
            <person name="Chen N."/>
            <person name="Kovaka S."/>
            <person name="LaButti K."/>
            <person name="Lipzen A."/>
            <person name="Pennachio C."/>
            <person name="Riley R."/>
            <person name="Schakwitz W."/>
            <person name="Umezawa K."/>
            <person name="Ohm R.A."/>
            <person name="Grigoriev I.V."/>
            <person name="Nagy L.G."/>
            <person name="Gibbons J."/>
            <person name="Hibbett D."/>
        </authorList>
    </citation>
    <scope>NUCLEOTIDE SEQUENCE [LARGE SCALE GENOMIC DNA]</scope>
    <source>
        <strain evidence="1">ALCF2SS1-6</strain>
    </source>
</reference>
<gene>
    <name evidence="1" type="ORF">L227DRAFT_599177</name>
</gene>